<proteinExistence type="inferred from homology"/>
<accession>A0ABQ1RBT2</accession>
<evidence type="ECO:0000313" key="5">
    <source>
        <dbReference type="EMBL" id="GGD62731.1"/>
    </source>
</evidence>
<dbReference type="SUPFAM" id="SSF75005">
    <property type="entry name" value="Arabinanase/levansucrase/invertase"/>
    <property type="match status" value="1"/>
</dbReference>
<feature type="signal peptide" evidence="4">
    <location>
        <begin position="1"/>
        <end position="26"/>
    </location>
</feature>
<evidence type="ECO:0000256" key="4">
    <source>
        <dbReference type="SAM" id="SignalP"/>
    </source>
</evidence>
<keyword evidence="6" id="KW-1185">Reference proteome</keyword>
<evidence type="ECO:0000256" key="3">
    <source>
        <dbReference type="ARBA" id="ARBA00023295"/>
    </source>
</evidence>
<dbReference type="InterPro" id="IPR013783">
    <property type="entry name" value="Ig-like_fold"/>
</dbReference>
<dbReference type="Pfam" id="PF04616">
    <property type="entry name" value="Glyco_hydro_43"/>
    <property type="match status" value="1"/>
</dbReference>
<name>A0ABQ1RBT2_9MICO</name>
<feature type="chain" id="PRO_5045078728" evidence="4">
    <location>
        <begin position="27"/>
        <end position="617"/>
    </location>
</feature>
<dbReference type="RefSeq" id="WP_229702615.1">
    <property type="nucleotide sequence ID" value="NZ_BMCM01000001.1"/>
</dbReference>
<dbReference type="InterPro" id="IPR051795">
    <property type="entry name" value="Glycosyl_Hydrlase_43"/>
</dbReference>
<dbReference type="PANTHER" id="PTHR42812:SF14">
    <property type="entry name" value="SECRETED PROTEIN"/>
    <property type="match status" value="1"/>
</dbReference>
<sequence length="617" mass="66505">MRSPTAVLTAAALTAALLVGSGGGAAGTDSSALAAATQAMPDAPYGAADGSPELMPDDQNSMILELELRPQDEERGQVWIRDTYVNRFEVDGATMYVATGTTRVPGLTKAAPWNDGIYVWIAPSLEGPWNLVDTTGIHPDQPKGKVWSPEFVGENTSDRTVVADWQSYRNPNNPATKAGNVWAPELHYINGKWYLAATMGDQSRLTGTFMLVSDGGPEGPYRNIEASIEHPLGEPVKATNPQYYHIDGGLFQDGDATYLVLHNDLYSKMTPDMENLENPTDLPRFDQQAYDPEPYLEGATVSKVGDKYYLMHAAWALKFGTPDDPTWSYLPDSGGVKDQYDAIVAVSDSFEGPYSPRYTAAIGAGHNNMFEDEDGTVWATFFRNPNAGYWAQPSKIDDAALPGVVRLEHSGPNGDLLAVAQGSIESRAPGRATLSDTSGHEYGLHDGDYEIAVDLWWGTPGRSVRVYENGDLVHERPLDVTPGAPQHVVVPVEGRDNGTYEYTAELINPYGATSTTSTTVTVRDAAPSVPIVSHDNWDRDDAFTVTADLWWGTNATAYRFELDGAEVGSGSLTSATPAAQHADVELAGVASGTHTLVVVFINEHGETSSKPITVTVT</sequence>
<evidence type="ECO:0000256" key="2">
    <source>
        <dbReference type="ARBA" id="ARBA00022801"/>
    </source>
</evidence>
<dbReference type="Gene3D" id="2.115.10.20">
    <property type="entry name" value="Glycosyl hydrolase domain, family 43"/>
    <property type="match status" value="1"/>
</dbReference>
<organism evidence="5 6">
    <name type="scientific">Microbacterium murale</name>
    <dbReference type="NCBI Taxonomy" id="1081040"/>
    <lineage>
        <taxon>Bacteria</taxon>
        <taxon>Bacillati</taxon>
        <taxon>Actinomycetota</taxon>
        <taxon>Actinomycetes</taxon>
        <taxon>Micrococcales</taxon>
        <taxon>Microbacteriaceae</taxon>
        <taxon>Microbacterium</taxon>
    </lineage>
</organism>
<protein>
    <submittedName>
        <fullName evidence="5">Uncharacterized protein</fullName>
    </submittedName>
</protein>
<dbReference type="PANTHER" id="PTHR42812">
    <property type="entry name" value="BETA-XYLOSIDASE"/>
    <property type="match status" value="1"/>
</dbReference>
<dbReference type="InterPro" id="IPR006710">
    <property type="entry name" value="Glyco_hydro_43"/>
</dbReference>
<evidence type="ECO:0000256" key="1">
    <source>
        <dbReference type="ARBA" id="ARBA00009865"/>
    </source>
</evidence>
<evidence type="ECO:0000313" key="6">
    <source>
        <dbReference type="Proteomes" id="UP000629365"/>
    </source>
</evidence>
<comment type="similarity">
    <text evidence="1">Belongs to the glycosyl hydrolase 43 family.</text>
</comment>
<dbReference type="Proteomes" id="UP000629365">
    <property type="component" value="Unassembled WGS sequence"/>
</dbReference>
<keyword evidence="2" id="KW-0378">Hydrolase</keyword>
<comment type="caution">
    <text evidence="5">The sequence shown here is derived from an EMBL/GenBank/DDBJ whole genome shotgun (WGS) entry which is preliminary data.</text>
</comment>
<dbReference type="InterPro" id="IPR014756">
    <property type="entry name" value="Ig_E-set"/>
</dbReference>
<gene>
    <name evidence="5" type="ORF">GCM10007269_02380</name>
</gene>
<dbReference type="EMBL" id="BMCM01000001">
    <property type="protein sequence ID" value="GGD62731.1"/>
    <property type="molecule type" value="Genomic_DNA"/>
</dbReference>
<keyword evidence="3" id="KW-0326">Glycosidase</keyword>
<keyword evidence="4" id="KW-0732">Signal</keyword>
<reference evidence="6" key="1">
    <citation type="journal article" date="2019" name="Int. J. Syst. Evol. Microbiol.">
        <title>The Global Catalogue of Microorganisms (GCM) 10K type strain sequencing project: providing services to taxonomists for standard genome sequencing and annotation.</title>
        <authorList>
            <consortium name="The Broad Institute Genomics Platform"/>
            <consortium name="The Broad Institute Genome Sequencing Center for Infectious Disease"/>
            <person name="Wu L."/>
            <person name="Ma J."/>
        </authorList>
    </citation>
    <scope>NUCLEOTIDE SEQUENCE [LARGE SCALE GENOMIC DNA]</scope>
    <source>
        <strain evidence="6">CCM 7640</strain>
    </source>
</reference>
<dbReference type="Gene3D" id="2.60.40.10">
    <property type="entry name" value="Immunoglobulins"/>
    <property type="match status" value="2"/>
</dbReference>
<dbReference type="SUPFAM" id="SSF81296">
    <property type="entry name" value="E set domains"/>
    <property type="match status" value="2"/>
</dbReference>
<dbReference type="InterPro" id="IPR023296">
    <property type="entry name" value="Glyco_hydro_beta-prop_sf"/>
</dbReference>